<reference evidence="1" key="1">
    <citation type="submission" date="2023-04" db="EMBL/GenBank/DDBJ databases">
        <title>Draft Genome sequencing of Naganishia species isolated from polar environments using Oxford Nanopore Technology.</title>
        <authorList>
            <person name="Leo P."/>
            <person name="Venkateswaran K."/>
        </authorList>
    </citation>
    <scope>NUCLEOTIDE SEQUENCE</scope>
    <source>
        <strain evidence="1">MNA-CCFEE 5262</strain>
    </source>
</reference>
<organism evidence="1 2">
    <name type="scientific">Naganishia adeliensis</name>
    <dbReference type="NCBI Taxonomy" id="92952"/>
    <lineage>
        <taxon>Eukaryota</taxon>
        <taxon>Fungi</taxon>
        <taxon>Dikarya</taxon>
        <taxon>Basidiomycota</taxon>
        <taxon>Agaricomycotina</taxon>
        <taxon>Tremellomycetes</taxon>
        <taxon>Filobasidiales</taxon>
        <taxon>Filobasidiaceae</taxon>
        <taxon>Naganishia</taxon>
    </lineage>
</organism>
<accession>A0ACC2WZN4</accession>
<dbReference type="Proteomes" id="UP001230649">
    <property type="component" value="Unassembled WGS sequence"/>
</dbReference>
<sequence length="547" mass="57846">MSARTVPILPCPESAAIAFTPSASGHPLEAPQITNISPTTQKHLRIAASHLHASRLVAFPTETVYGLGANTLDPTATAKVYALKGRPSDNPLIVHVSSLRMLRSLIPQDQQQISDVYLALIDSFWPGPLTLLFPARNPPRPPPAPQTIGIRLPSHPLARALITEADLPISAPSANSSGRPSPTSAAHVFADLGRKGAEPVLGSRGEVLDETRMLGCILDAGPCDVGVESTVVDGTQWSTDPTGTRLLKVLRPGGVGVEQIEKVVAAVDDKLGFLGTDRTKVWVYGRDPPMDSSASKASAPVIHSPRPQSTASSITSQPEIHNPSTPGMKYKHYSPSIPVYLLYPTNTFPANPLQHSTAANPDKPEEVWKHIADQLVAARADSTTANTQSPRTLRFGLMAFNDSPLSSALRTPANDARTVTYMCGEGTVEITTEIKSLGRTEEDAARALFRDMLAFEGSPAISTRVEADAPEALAESTSSQSRSHTESAIAASPGVDAIIIEACSEKGVGLAVMERVNKAVGGGGTGEGLGIRGTSGQQKRFWVDTGM</sequence>
<proteinExistence type="predicted"/>
<evidence type="ECO:0000313" key="2">
    <source>
        <dbReference type="Proteomes" id="UP001230649"/>
    </source>
</evidence>
<protein>
    <submittedName>
        <fullName evidence="1">Uncharacterized protein</fullName>
    </submittedName>
</protein>
<gene>
    <name evidence="1" type="ORF">QFC20_000544</name>
</gene>
<evidence type="ECO:0000313" key="1">
    <source>
        <dbReference type="EMBL" id="KAJ9116611.1"/>
    </source>
</evidence>
<keyword evidence="2" id="KW-1185">Reference proteome</keyword>
<name>A0ACC2WZN4_9TREE</name>
<comment type="caution">
    <text evidence="1">The sequence shown here is derived from an EMBL/GenBank/DDBJ whole genome shotgun (WGS) entry which is preliminary data.</text>
</comment>
<dbReference type="EMBL" id="JASBWS010000003">
    <property type="protein sequence ID" value="KAJ9116611.1"/>
    <property type="molecule type" value="Genomic_DNA"/>
</dbReference>